<keyword evidence="13" id="KW-0653">Protein transport</keyword>
<keyword evidence="12" id="KW-0460">Magnesium</keyword>
<keyword evidence="9" id="KW-0547">Nucleotide-binding</keyword>
<feature type="domain" description="AIG1-type G" evidence="19">
    <location>
        <begin position="8"/>
        <end position="148"/>
    </location>
</feature>
<protein>
    <recommendedName>
        <fullName evidence="19">AIG1-type G domain-containing protein</fullName>
    </recommendedName>
</protein>
<comment type="similarity">
    <text evidence="3">Belongs to the TRAFAC class TrmE-Era-EngA-EngB-Septin-like GTPase superfamily. AIG1/Toc34/Toc159-like paraseptin GTPase family. IAN subfamily.</text>
</comment>
<dbReference type="EMBL" id="LR900960">
    <property type="protein sequence ID" value="CAD7247401.1"/>
    <property type="molecule type" value="Genomic_DNA"/>
</dbReference>
<evidence type="ECO:0000256" key="1">
    <source>
        <dbReference type="ARBA" id="ARBA00001946"/>
    </source>
</evidence>
<evidence type="ECO:0000256" key="4">
    <source>
        <dbReference type="ARBA" id="ARBA00022448"/>
    </source>
</evidence>
<evidence type="ECO:0000256" key="11">
    <source>
        <dbReference type="ARBA" id="ARBA00022805"/>
    </source>
</evidence>
<dbReference type="InterPro" id="IPR027417">
    <property type="entry name" value="P-loop_NTPase"/>
</dbReference>
<accession>A0A7R9A7C4</accession>
<evidence type="ECO:0000256" key="15">
    <source>
        <dbReference type="ARBA" id="ARBA00023134"/>
    </source>
</evidence>
<dbReference type="GO" id="GO:0016787">
    <property type="term" value="F:hydrolase activity"/>
    <property type="evidence" value="ECO:0007669"/>
    <property type="project" value="UniProtKB-KW"/>
</dbReference>
<evidence type="ECO:0000256" key="12">
    <source>
        <dbReference type="ARBA" id="ARBA00022842"/>
    </source>
</evidence>
<evidence type="ECO:0000256" key="14">
    <source>
        <dbReference type="ARBA" id="ARBA00022989"/>
    </source>
</evidence>
<evidence type="ECO:0000256" key="6">
    <source>
        <dbReference type="ARBA" id="ARBA00022640"/>
    </source>
</evidence>
<name>A0A7R9A7C4_9CRUS</name>
<dbReference type="EMBL" id="CAJPEV010001443">
    <property type="protein sequence ID" value="CAG0892680.1"/>
    <property type="molecule type" value="Genomic_DNA"/>
</dbReference>
<evidence type="ECO:0000256" key="10">
    <source>
        <dbReference type="ARBA" id="ARBA00022801"/>
    </source>
</evidence>
<dbReference type="GO" id="GO:0015031">
    <property type="term" value="P:protein transport"/>
    <property type="evidence" value="ECO:0007669"/>
    <property type="project" value="UniProtKB-KW"/>
</dbReference>
<evidence type="ECO:0000259" key="19">
    <source>
        <dbReference type="Pfam" id="PF04548"/>
    </source>
</evidence>
<evidence type="ECO:0000256" key="17">
    <source>
        <dbReference type="ARBA" id="ARBA00024013"/>
    </source>
</evidence>
<dbReference type="GO" id="GO:0005525">
    <property type="term" value="F:GTP binding"/>
    <property type="evidence" value="ECO:0007669"/>
    <property type="project" value="UniProtKB-KW"/>
</dbReference>
<dbReference type="InterPro" id="IPR045058">
    <property type="entry name" value="GIMA/IAN/Toc"/>
</dbReference>
<sequence>MAANKQVKICLVGVAGNGKSTLGNILLGLEPDDDGGFETSSGARSCTLDVQCKDGNFRGGAGQPIRVIDTPGHGDGEGRDEEFRKNMIAEMKKEETIDAFIWVKNSQDPRYNKSEAEYFQILIEIFGGAYFHNFVVVFSRWSFSESEERKRGKLRNRVTLEGVKTELWDSFLRDYEGNRNQVRVPMMAIDALHDVNEQNEVDAFEKEMNLLWDTISKFSARPVNNIEMALTKIEKMKKEMEDDQRKLKDMKSRMRSLDQQKQLELKLQEAEFQRRIKEAESKIKEEKERIEGPPWVKFISFLATPLIALGRRLFGK</sequence>
<evidence type="ECO:0000313" key="20">
    <source>
        <dbReference type="EMBL" id="CAD7247401.1"/>
    </source>
</evidence>
<dbReference type="GO" id="GO:0016020">
    <property type="term" value="C:membrane"/>
    <property type="evidence" value="ECO:0007669"/>
    <property type="project" value="UniProtKB-SubCell"/>
</dbReference>
<comment type="subcellular location">
    <subcellularLocation>
        <location evidence="2">Membrane</location>
        <topology evidence="2">Single-pass membrane protein</topology>
    </subcellularLocation>
    <subcellularLocation>
        <location evidence="17">Plastid</location>
        <location evidence="17">Chloroplast outer membrane</location>
    </subcellularLocation>
</comment>
<keyword evidence="15" id="KW-0342">GTP-binding</keyword>
<dbReference type="SUPFAM" id="SSF58100">
    <property type="entry name" value="Bacterial hemolysins"/>
    <property type="match status" value="1"/>
</dbReference>
<dbReference type="PANTHER" id="PTHR10903:SF135">
    <property type="entry name" value="TRANSLOCASE OF CHLOROPLAST 120, CHLOROPLASTIC-RELATED"/>
    <property type="match status" value="1"/>
</dbReference>
<evidence type="ECO:0000256" key="5">
    <source>
        <dbReference type="ARBA" id="ARBA00022528"/>
    </source>
</evidence>
<comment type="cofactor">
    <cofactor evidence="1">
        <name>Mg(2+)</name>
        <dbReference type="ChEBI" id="CHEBI:18420"/>
    </cofactor>
</comment>
<evidence type="ECO:0000313" key="21">
    <source>
        <dbReference type="Proteomes" id="UP000677054"/>
    </source>
</evidence>
<evidence type="ECO:0000256" key="13">
    <source>
        <dbReference type="ARBA" id="ARBA00022927"/>
    </source>
</evidence>
<keyword evidence="10" id="KW-0378">Hydrolase</keyword>
<keyword evidence="21" id="KW-1185">Reference proteome</keyword>
<evidence type="ECO:0000256" key="18">
    <source>
        <dbReference type="SAM" id="Coils"/>
    </source>
</evidence>
<organism evidence="20">
    <name type="scientific">Darwinula stevensoni</name>
    <dbReference type="NCBI Taxonomy" id="69355"/>
    <lineage>
        <taxon>Eukaryota</taxon>
        <taxon>Metazoa</taxon>
        <taxon>Ecdysozoa</taxon>
        <taxon>Arthropoda</taxon>
        <taxon>Crustacea</taxon>
        <taxon>Oligostraca</taxon>
        <taxon>Ostracoda</taxon>
        <taxon>Podocopa</taxon>
        <taxon>Podocopida</taxon>
        <taxon>Darwinulocopina</taxon>
        <taxon>Darwinuloidea</taxon>
        <taxon>Darwinulidae</taxon>
        <taxon>Darwinula</taxon>
    </lineage>
</organism>
<reference evidence="20" key="1">
    <citation type="submission" date="2020-11" db="EMBL/GenBank/DDBJ databases">
        <authorList>
            <person name="Tran Van P."/>
        </authorList>
    </citation>
    <scope>NUCLEOTIDE SEQUENCE</scope>
</reference>
<proteinExistence type="inferred from homology"/>
<dbReference type="PANTHER" id="PTHR10903">
    <property type="entry name" value="GTPASE, IMAP FAMILY MEMBER-RELATED"/>
    <property type="match status" value="1"/>
</dbReference>
<evidence type="ECO:0000256" key="16">
    <source>
        <dbReference type="ARBA" id="ARBA00023136"/>
    </source>
</evidence>
<keyword evidence="6" id="KW-0934">Plastid</keyword>
<dbReference type="OrthoDB" id="8954335at2759"/>
<keyword evidence="18" id="KW-0175">Coiled coil</keyword>
<evidence type="ECO:0000256" key="3">
    <source>
        <dbReference type="ARBA" id="ARBA00008535"/>
    </source>
</evidence>
<dbReference type="AlphaFoldDB" id="A0A7R9A7C4"/>
<dbReference type="GO" id="GO:0046872">
    <property type="term" value="F:metal ion binding"/>
    <property type="evidence" value="ECO:0007669"/>
    <property type="project" value="UniProtKB-KW"/>
</dbReference>
<dbReference type="Gene3D" id="3.40.50.300">
    <property type="entry name" value="P-loop containing nucleotide triphosphate hydrolases"/>
    <property type="match status" value="1"/>
</dbReference>
<feature type="coiled-coil region" evidence="18">
    <location>
        <begin position="223"/>
        <end position="289"/>
    </location>
</feature>
<keyword evidence="4" id="KW-0813">Transport</keyword>
<keyword evidence="16" id="KW-0472">Membrane</keyword>
<evidence type="ECO:0000256" key="9">
    <source>
        <dbReference type="ARBA" id="ARBA00022741"/>
    </source>
</evidence>
<dbReference type="SUPFAM" id="SSF52540">
    <property type="entry name" value="P-loop containing nucleoside triphosphate hydrolases"/>
    <property type="match status" value="1"/>
</dbReference>
<keyword evidence="14" id="KW-1133">Transmembrane helix</keyword>
<evidence type="ECO:0000256" key="2">
    <source>
        <dbReference type="ARBA" id="ARBA00004167"/>
    </source>
</evidence>
<dbReference type="InterPro" id="IPR006703">
    <property type="entry name" value="G_AIG1"/>
</dbReference>
<keyword evidence="11" id="KW-1002">Plastid outer membrane</keyword>
<gene>
    <name evidence="20" type="ORF">DSTB1V02_LOCUS7232</name>
</gene>
<dbReference type="Proteomes" id="UP000677054">
    <property type="component" value="Unassembled WGS sequence"/>
</dbReference>
<keyword evidence="8" id="KW-0479">Metal-binding</keyword>
<dbReference type="Pfam" id="PF04548">
    <property type="entry name" value="AIG1"/>
    <property type="match status" value="1"/>
</dbReference>
<keyword evidence="7" id="KW-0812">Transmembrane</keyword>
<keyword evidence="5" id="KW-0150">Chloroplast</keyword>
<evidence type="ECO:0000256" key="7">
    <source>
        <dbReference type="ARBA" id="ARBA00022692"/>
    </source>
</evidence>
<evidence type="ECO:0000256" key="8">
    <source>
        <dbReference type="ARBA" id="ARBA00022723"/>
    </source>
</evidence>